<evidence type="ECO:0000256" key="10">
    <source>
        <dbReference type="RuleBase" id="RU000488"/>
    </source>
</evidence>
<dbReference type="Pfam" id="PF00153">
    <property type="entry name" value="Mito_carr"/>
    <property type="match status" value="3"/>
</dbReference>
<evidence type="ECO:0000313" key="12">
    <source>
        <dbReference type="EMBL" id="KNZ44615.1"/>
    </source>
</evidence>
<evidence type="ECO:0000256" key="8">
    <source>
        <dbReference type="ARBA" id="ARBA00023136"/>
    </source>
</evidence>
<feature type="repeat" description="Solcar" evidence="9">
    <location>
        <begin position="45"/>
        <end position="130"/>
    </location>
</feature>
<dbReference type="STRING" id="27349.A0A0L6U9Z8"/>
<dbReference type="EMBL" id="LAVV01014603">
    <property type="protein sequence ID" value="KNZ44615.1"/>
    <property type="molecule type" value="Genomic_DNA"/>
</dbReference>
<dbReference type="VEuPathDB" id="FungiDB:VP01_899g6"/>
<evidence type="ECO:0000256" key="5">
    <source>
        <dbReference type="ARBA" id="ARBA00022737"/>
    </source>
</evidence>
<organism evidence="12 13">
    <name type="scientific">Puccinia sorghi</name>
    <dbReference type="NCBI Taxonomy" id="27349"/>
    <lineage>
        <taxon>Eukaryota</taxon>
        <taxon>Fungi</taxon>
        <taxon>Dikarya</taxon>
        <taxon>Basidiomycota</taxon>
        <taxon>Pucciniomycotina</taxon>
        <taxon>Pucciniomycetes</taxon>
        <taxon>Pucciniales</taxon>
        <taxon>Pucciniaceae</taxon>
        <taxon>Puccinia</taxon>
    </lineage>
</organism>
<keyword evidence="5" id="KW-0677">Repeat</keyword>
<keyword evidence="3 10" id="KW-0813">Transport</keyword>
<dbReference type="AlphaFoldDB" id="A0A0L6U9Z8"/>
<keyword evidence="4 9" id="KW-0812">Transmembrane</keyword>
<accession>A0A0L6U9Z8</accession>
<name>A0A0L6U9Z8_9BASI</name>
<evidence type="ECO:0000256" key="11">
    <source>
        <dbReference type="SAM" id="MobiDB-lite"/>
    </source>
</evidence>
<keyword evidence="7" id="KW-0496">Mitochondrion</keyword>
<reference evidence="12 13" key="1">
    <citation type="submission" date="2015-08" db="EMBL/GenBank/DDBJ databases">
        <title>Next Generation Sequencing and Analysis of the Genome of Puccinia sorghi L Schw, the Causal Agent of Maize Common Rust.</title>
        <authorList>
            <person name="Rochi L."/>
            <person name="Burguener G."/>
            <person name="Darino M."/>
            <person name="Turjanski A."/>
            <person name="Kreff E."/>
            <person name="Dieguez M.J."/>
            <person name="Sacco F."/>
        </authorList>
    </citation>
    <scope>NUCLEOTIDE SEQUENCE [LARGE SCALE GENOMIC DNA]</scope>
    <source>
        <strain evidence="12 13">RO10H11247</strain>
    </source>
</reference>
<keyword evidence="6" id="KW-1133">Transmembrane helix</keyword>
<dbReference type="OrthoDB" id="14252at2759"/>
<feature type="repeat" description="Solcar" evidence="9">
    <location>
        <begin position="252"/>
        <end position="337"/>
    </location>
</feature>
<proteinExistence type="inferred from homology"/>
<comment type="subcellular location">
    <subcellularLocation>
        <location evidence="1">Mitochondrion membrane</location>
        <topology evidence="1">Multi-pass membrane protein</topology>
    </subcellularLocation>
</comment>
<dbReference type="GO" id="GO:0006839">
    <property type="term" value="P:mitochondrial transport"/>
    <property type="evidence" value="ECO:0007669"/>
    <property type="project" value="TreeGrafter"/>
</dbReference>
<evidence type="ECO:0000256" key="9">
    <source>
        <dbReference type="PROSITE-ProRule" id="PRU00282"/>
    </source>
</evidence>
<dbReference type="SUPFAM" id="SSF103506">
    <property type="entry name" value="Mitochondrial carrier"/>
    <property type="match status" value="1"/>
</dbReference>
<keyword evidence="13" id="KW-1185">Reference proteome</keyword>
<evidence type="ECO:0000256" key="6">
    <source>
        <dbReference type="ARBA" id="ARBA00022989"/>
    </source>
</evidence>
<dbReference type="GO" id="GO:0015227">
    <property type="term" value="F:O-acyl-L-carnitine transmembrane transporter activity"/>
    <property type="evidence" value="ECO:0007669"/>
    <property type="project" value="TreeGrafter"/>
</dbReference>
<comment type="caution">
    <text evidence="12">The sequence shown here is derived from an EMBL/GenBank/DDBJ whole genome shotgun (WGS) entry which is preliminary data.</text>
</comment>
<dbReference type="GO" id="GO:0031966">
    <property type="term" value="C:mitochondrial membrane"/>
    <property type="evidence" value="ECO:0007669"/>
    <property type="project" value="UniProtKB-SubCell"/>
</dbReference>
<feature type="region of interest" description="Disordered" evidence="11">
    <location>
        <begin position="1"/>
        <end position="24"/>
    </location>
</feature>
<evidence type="ECO:0000256" key="4">
    <source>
        <dbReference type="ARBA" id="ARBA00022692"/>
    </source>
</evidence>
<keyword evidence="8 9" id="KW-0472">Membrane</keyword>
<evidence type="ECO:0000256" key="2">
    <source>
        <dbReference type="ARBA" id="ARBA00006375"/>
    </source>
</evidence>
<dbReference type="GO" id="GO:1902603">
    <property type="term" value="P:carnitine transmembrane transport"/>
    <property type="evidence" value="ECO:0007669"/>
    <property type="project" value="TreeGrafter"/>
</dbReference>
<evidence type="ECO:0000313" key="13">
    <source>
        <dbReference type="Proteomes" id="UP000037035"/>
    </source>
</evidence>
<dbReference type="PROSITE" id="PS50920">
    <property type="entry name" value="SOLCAR"/>
    <property type="match status" value="3"/>
</dbReference>
<feature type="repeat" description="Solcar" evidence="9">
    <location>
        <begin position="152"/>
        <end position="241"/>
    </location>
</feature>
<dbReference type="PANTHER" id="PTHR45624">
    <property type="entry name" value="MITOCHONDRIAL BASIC AMINO ACIDS TRANSPORTER-RELATED"/>
    <property type="match status" value="1"/>
</dbReference>
<protein>
    <submittedName>
        <fullName evidence="12">MC family mitochondrial carrier protein</fullName>
    </submittedName>
</protein>
<dbReference type="Proteomes" id="UP000037035">
    <property type="component" value="Unassembled WGS sequence"/>
</dbReference>
<dbReference type="Gene3D" id="1.50.40.10">
    <property type="entry name" value="Mitochondrial carrier domain"/>
    <property type="match status" value="2"/>
</dbReference>
<evidence type="ECO:0000256" key="7">
    <source>
        <dbReference type="ARBA" id="ARBA00023128"/>
    </source>
</evidence>
<comment type="similarity">
    <text evidence="2 10">Belongs to the mitochondrial carrier (TC 2.A.29) family.</text>
</comment>
<sequence length="363" mass="38394">MATPSTGGTKFSDKPPAPLPHDQQVALNKSPSQTIDGNQVAAKPTQAWKSFLSGGFGGVCAVLVGQPFDLTKTRLQTAQPGQYAGTMDVVRKTFAKDGVSGFYRGMSSPLAGVTPMFAVSFWLIFHHDGFKGYAMGKKLVHSFTPTRTSKELSYSEYAVAGAFSALPTTLIAAPIERIKVLLQVDGQSASQQKYSGAIDCVRQVYKEGGIKSIFRGSLATVVRDAPGSAAYFVAYEAAKKALTPAGSDPTKLNLSAICAAGGFAGIAMWSIAIPPDVIKSRLQSAPEGVYSGFLDCAKKTVKADGPKALFKGLGPAMWRAVPANAATFLGVELALSALNKLSFMIRYRIWTNCDSSGFPVRVA</sequence>
<evidence type="ECO:0000256" key="1">
    <source>
        <dbReference type="ARBA" id="ARBA00004225"/>
    </source>
</evidence>
<evidence type="ECO:0000256" key="3">
    <source>
        <dbReference type="ARBA" id="ARBA00022448"/>
    </source>
</evidence>
<dbReference type="PANTHER" id="PTHR45624:SF4">
    <property type="entry name" value="CONGESTED-LIKE TRACHEA PROTEIN-RELATED"/>
    <property type="match status" value="1"/>
</dbReference>
<dbReference type="InterPro" id="IPR050567">
    <property type="entry name" value="Mitochondrial_Carrier"/>
</dbReference>
<dbReference type="InterPro" id="IPR023395">
    <property type="entry name" value="MCP_dom_sf"/>
</dbReference>
<dbReference type="InterPro" id="IPR018108">
    <property type="entry name" value="MCP_transmembrane"/>
</dbReference>
<gene>
    <name evidence="12" type="ORF">VP01_899g6</name>
</gene>